<sequence>MTTQREKVNSRGETLEKFLERYNPEKYKKPAVTVDTLIFTEKKVHEEKNQLQILLVKRKDHPCIGKWAIPGGFVNMDEDIESAALRELKEETNVDDVYLEQLYTFGDVGRDPRDRIISVSYVALVDYDKLNPKAGDDAAEVDWFRVEKIFLNSSQDEDTYRLIFYNEEIKIKIEYLVLEKSVKRGIGRSREVYIKPSMENTDLLAFDHEKMINLAINKLNNLR</sequence>
<gene>
    <name evidence="3" type="ORF">E7215_10145</name>
</gene>
<dbReference type="Pfam" id="PF00293">
    <property type="entry name" value="NUDIX"/>
    <property type="match status" value="1"/>
</dbReference>
<dbReference type="AlphaFoldDB" id="A0A927W7T3"/>
<evidence type="ECO:0000259" key="2">
    <source>
        <dbReference type="PROSITE" id="PS51462"/>
    </source>
</evidence>
<reference evidence="3" key="1">
    <citation type="submission" date="2019-04" db="EMBL/GenBank/DDBJ databases">
        <title>Evolution of Biomass-Degrading Anaerobic Consortia Revealed by Metagenomics.</title>
        <authorList>
            <person name="Peng X."/>
        </authorList>
    </citation>
    <scope>NUCLEOTIDE SEQUENCE</scope>
    <source>
        <strain evidence="3">SIG254</strain>
    </source>
</reference>
<dbReference type="InterPro" id="IPR020084">
    <property type="entry name" value="NUDIX_hydrolase_CS"/>
</dbReference>
<dbReference type="PANTHER" id="PTHR43736:SF4">
    <property type="entry name" value="SLR1690 PROTEIN"/>
    <property type="match status" value="1"/>
</dbReference>
<evidence type="ECO:0000256" key="1">
    <source>
        <dbReference type="ARBA" id="ARBA00022801"/>
    </source>
</evidence>
<keyword evidence="1 3" id="KW-0378">Hydrolase</keyword>
<dbReference type="GO" id="GO:0016787">
    <property type="term" value="F:hydrolase activity"/>
    <property type="evidence" value="ECO:0007669"/>
    <property type="project" value="UniProtKB-KW"/>
</dbReference>
<name>A0A927W7T3_9CLOT</name>
<evidence type="ECO:0000313" key="3">
    <source>
        <dbReference type="EMBL" id="MBE6060516.1"/>
    </source>
</evidence>
<feature type="domain" description="Nudix hydrolase" evidence="2">
    <location>
        <begin position="29"/>
        <end position="170"/>
    </location>
</feature>
<dbReference type="SUPFAM" id="SSF55811">
    <property type="entry name" value="Nudix"/>
    <property type="match status" value="1"/>
</dbReference>
<evidence type="ECO:0000313" key="4">
    <source>
        <dbReference type="Proteomes" id="UP000768462"/>
    </source>
</evidence>
<dbReference type="PANTHER" id="PTHR43736">
    <property type="entry name" value="ADP-RIBOSE PYROPHOSPHATASE"/>
    <property type="match status" value="1"/>
</dbReference>
<dbReference type="InterPro" id="IPR015797">
    <property type="entry name" value="NUDIX_hydrolase-like_dom_sf"/>
</dbReference>
<protein>
    <submittedName>
        <fullName evidence="3">NUDIX hydrolase</fullName>
    </submittedName>
</protein>
<organism evidence="3 4">
    <name type="scientific">Clostridium sulfidigenes</name>
    <dbReference type="NCBI Taxonomy" id="318464"/>
    <lineage>
        <taxon>Bacteria</taxon>
        <taxon>Bacillati</taxon>
        <taxon>Bacillota</taxon>
        <taxon>Clostridia</taxon>
        <taxon>Eubacteriales</taxon>
        <taxon>Clostridiaceae</taxon>
        <taxon>Clostridium</taxon>
    </lineage>
</organism>
<comment type="caution">
    <text evidence="3">The sequence shown here is derived from an EMBL/GenBank/DDBJ whole genome shotgun (WGS) entry which is preliminary data.</text>
</comment>
<proteinExistence type="predicted"/>
<dbReference type="PROSITE" id="PS00893">
    <property type="entry name" value="NUDIX_BOX"/>
    <property type="match status" value="1"/>
</dbReference>
<accession>A0A927W7T3</accession>
<dbReference type="Proteomes" id="UP000768462">
    <property type="component" value="Unassembled WGS sequence"/>
</dbReference>
<dbReference type="CDD" id="cd18873">
    <property type="entry name" value="NUDIX_NadM_like"/>
    <property type="match status" value="1"/>
</dbReference>
<dbReference type="InterPro" id="IPR000086">
    <property type="entry name" value="NUDIX_hydrolase_dom"/>
</dbReference>
<dbReference type="EMBL" id="SVCM01000114">
    <property type="protein sequence ID" value="MBE6060516.1"/>
    <property type="molecule type" value="Genomic_DNA"/>
</dbReference>
<dbReference type="PROSITE" id="PS51462">
    <property type="entry name" value="NUDIX"/>
    <property type="match status" value="1"/>
</dbReference>
<dbReference type="Gene3D" id="3.90.79.10">
    <property type="entry name" value="Nucleoside Triphosphate Pyrophosphohydrolase"/>
    <property type="match status" value="1"/>
</dbReference>